<evidence type="ECO:0000313" key="3">
    <source>
        <dbReference type="Proteomes" id="UP001066276"/>
    </source>
</evidence>
<gene>
    <name evidence="2" type="ORF">NDU88_004996</name>
</gene>
<evidence type="ECO:0000313" key="2">
    <source>
        <dbReference type="EMBL" id="KAJ1179762.1"/>
    </source>
</evidence>
<dbReference type="AlphaFoldDB" id="A0AAV7TVZ9"/>
<dbReference type="EMBL" id="JANPWB010000006">
    <property type="protein sequence ID" value="KAJ1179762.1"/>
    <property type="molecule type" value="Genomic_DNA"/>
</dbReference>
<organism evidence="2 3">
    <name type="scientific">Pleurodeles waltl</name>
    <name type="common">Iberian ribbed newt</name>
    <dbReference type="NCBI Taxonomy" id="8319"/>
    <lineage>
        <taxon>Eukaryota</taxon>
        <taxon>Metazoa</taxon>
        <taxon>Chordata</taxon>
        <taxon>Craniata</taxon>
        <taxon>Vertebrata</taxon>
        <taxon>Euteleostomi</taxon>
        <taxon>Amphibia</taxon>
        <taxon>Batrachia</taxon>
        <taxon>Caudata</taxon>
        <taxon>Salamandroidea</taxon>
        <taxon>Salamandridae</taxon>
        <taxon>Pleurodelinae</taxon>
        <taxon>Pleurodeles</taxon>
    </lineage>
</organism>
<comment type="caution">
    <text evidence="2">The sequence shown here is derived from an EMBL/GenBank/DDBJ whole genome shotgun (WGS) entry which is preliminary data.</text>
</comment>
<proteinExistence type="predicted"/>
<feature type="region of interest" description="Disordered" evidence="1">
    <location>
        <begin position="1"/>
        <end position="42"/>
    </location>
</feature>
<evidence type="ECO:0000256" key="1">
    <source>
        <dbReference type="SAM" id="MobiDB-lite"/>
    </source>
</evidence>
<accession>A0AAV7TVZ9</accession>
<dbReference type="Proteomes" id="UP001066276">
    <property type="component" value="Chromosome 3_2"/>
</dbReference>
<protein>
    <submittedName>
        <fullName evidence="2">Uncharacterized protein</fullName>
    </submittedName>
</protein>
<name>A0AAV7TVZ9_PLEWA</name>
<keyword evidence="3" id="KW-1185">Reference proteome</keyword>
<feature type="compositionally biased region" description="Polar residues" evidence="1">
    <location>
        <begin position="1"/>
        <end position="30"/>
    </location>
</feature>
<reference evidence="2" key="1">
    <citation type="journal article" date="2022" name="bioRxiv">
        <title>Sequencing and chromosome-scale assembly of the giantPleurodeles waltlgenome.</title>
        <authorList>
            <person name="Brown T."/>
            <person name="Elewa A."/>
            <person name="Iarovenko S."/>
            <person name="Subramanian E."/>
            <person name="Araus A.J."/>
            <person name="Petzold A."/>
            <person name="Susuki M."/>
            <person name="Suzuki K.-i.T."/>
            <person name="Hayashi T."/>
            <person name="Toyoda A."/>
            <person name="Oliveira C."/>
            <person name="Osipova E."/>
            <person name="Leigh N.D."/>
            <person name="Simon A."/>
            <person name="Yun M.H."/>
        </authorList>
    </citation>
    <scope>NUCLEOTIDE SEQUENCE</scope>
    <source>
        <strain evidence="2">20211129_DDA</strain>
        <tissue evidence="2">Liver</tissue>
    </source>
</reference>
<sequence length="66" mass="6731">MSLWRGTTAQRQSPSSQAIAGPSKGSTQPRASGRTDPSKCSLTCSHAASHGAAWPNLPRGSAGDPL</sequence>